<evidence type="ECO:0000256" key="1">
    <source>
        <dbReference type="SAM" id="Phobius"/>
    </source>
</evidence>
<sequence length="151" mass="16638">MSTLFATLLILHILSGLTGVIYSFRVTFLLLKKEIVQMTIARSAYFAFASYIISWVAGGWYYSKYYGNSVKPAITSGDFPWAHIVFMESKEHIFLFLPFATLALALTLSFTGDVIITNSRLKRAVIFLSLAITALAIIVTLSGILISGGAR</sequence>
<dbReference type="AlphaFoldDB" id="A0A1F6FRE2"/>
<feature type="transmembrane region" description="Helical" evidence="1">
    <location>
        <begin position="93"/>
        <end position="112"/>
    </location>
</feature>
<feature type="transmembrane region" description="Helical" evidence="1">
    <location>
        <begin position="124"/>
        <end position="146"/>
    </location>
</feature>
<feature type="transmembrane region" description="Helical" evidence="1">
    <location>
        <begin position="43"/>
        <end position="62"/>
    </location>
</feature>
<keyword evidence="1" id="KW-0812">Transmembrane</keyword>
<keyword evidence="1" id="KW-1133">Transmembrane helix</keyword>
<evidence type="ECO:0000313" key="2">
    <source>
        <dbReference type="EMBL" id="OGG88418.1"/>
    </source>
</evidence>
<feature type="transmembrane region" description="Helical" evidence="1">
    <location>
        <begin position="6"/>
        <end position="31"/>
    </location>
</feature>
<gene>
    <name evidence="2" type="ORF">A2592_01225</name>
</gene>
<proteinExistence type="predicted"/>
<protein>
    <submittedName>
        <fullName evidence="2">Uncharacterized protein</fullName>
    </submittedName>
</protein>
<keyword evidence="1" id="KW-0472">Membrane</keyword>
<dbReference type="EMBL" id="MFMT01000021">
    <property type="protein sequence ID" value="OGG88418.1"/>
    <property type="molecule type" value="Genomic_DNA"/>
</dbReference>
<dbReference type="Proteomes" id="UP000179230">
    <property type="component" value="Unassembled WGS sequence"/>
</dbReference>
<comment type="caution">
    <text evidence="2">The sequence shown here is derived from an EMBL/GenBank/DDBJ whole genome shotgun (WGS) entry which is preliminary data.</text>
</comment>
<reference evidence="2 3" key="1">
    <citation type="journal article" date="2016" name="Nat. Commun.">
        <title>Thousands of microbial genomes shed light on interconnected biogeochemical processes in an aquifer system.</title>
        <authorList>
            <person name="Anantharaman K."/>
            <person name="Brown C.T."/>
            <person name="Hug L.A."/>
            <person name="Sharon I."/>
            <person name="Castelle C.J."/>
            <person name="Probst A.J."/>
            <person name="Thomas B.C."/>
            <person name="Singh A."/>
            <person name="Wilkins M.J."/>
            <person name="Karaoz U."/>
            <person name="Brodie E.L."/>
            <person name="Williams K.H."/>
            <person name="Hubbard S.S."/>
            <person name="Banfield J.F."/>
        </authorList>
    </citation>
    <scope>NUCLEOTIDE SEQUENCE [LARGE SCALE GENOMIC DNA]</scope>
</reference>
<evidence type="ECO:0000313" key="3">
    <source>
        <dbReference type="Proteomes" id="UP000179230"/>
    </source>
</evidence>
<name>A0A1F6FRE2_9BACT</name>
<accession>A0A1F6FRE2</accession>
<organism evidence="2 3">
    <name type="scientific">Candidatus Kaiserbacteria bacterium RIFOXYD1_FULL_42_15</name>
    <dbReference type="NCBI Taxonomy" id="1798532"/>
    <lineage>
        <taxon>Bacteria</taxon>
        <taxon>Candidatus Kaiseribacteriota</taxon>
    </lineage>
</organism>